<gene>
    <name evidence="3" type="ORF">L2672_08815</name>
</gene>
<evidence type="ECO:0000256" key="1">
    <source>
        <dbReference type="ARBA" id="ARBA00022801"/>
    </source>
</evidence>
<name>A0A9X2CLP0_9GAMM</name>
<dbReference type="SUPFAM" id="SSF53474">
    <property type="entry name" value="alpha/beta-Hydrolases"/>
    <property type="match status" value="1"/>
</dbReference>
<keyword evidence="4" id="KW-1185">Reference proteome</keyword>
<accession>A0A9X2CLP0</accession>
<dbReference type="PANTHER" id="PTHR42776">
    <property type="entry name" value="SERINE PEPTIDASE S9 FAMILY MEMBER"/>
    <property type="match status" value="1"/>
</dbReference>
<evidence type="ECO:0000259" key="2">
    <source>
        <dbReference type="Pfam" id="PF00326"/>
    </source>
</evidence>
<dbReference type="InterPro" id="IPR029058">
    <property type="entry name" value="AB_hydrolase_fold"/>
</dbReference>
<keyword evidence="1" id="KW-0378">Hydrolase</keyword>
<evidence type="ECO:0000313" key="3">
    <source>
        <dbReference type="EMBL" id="MCL1142790.1"/>
    </source>
</evidence>
<dbReference type="GO" id="GO:0004252">
    <property type="term" value="F:serine-type endopeptidase activity"/>
    <property type="evidence" value="ECO:0007669"/>
    <property type="project" value="TreeGrafter"/>
</dbReference>
<dbReference type="RefSeq" id="WP_248995473.1">
    <property type="nucleotide sequence ID" value="NZ_JAKIKP010000005.1"/>
</dbReference>
<reference evidence="3" key="1">
    <citation type="submission" date="2022-01" db="EMBL/GenBank/DDBJ databases">
        <title>Whole genome-based taxonomy of the Shewanellaceae.</title>
        <authorList>
            <person name="Martin-Rodriguez A.J."/>
        </authorList>
    </citation>
    <scope>NUCLEOTIDE SEQUENCE</scope>
    <source>
        <strain evidence="3">DSM 16422</strain>
    </source>
</reference>
<dbReference type="EMBL" id="JAKIKP010000005">
    <property type="protein sequence ID" value="MCL1142790.1"/>
    <property type="molecule type" value="Genomic_DNA"/>
</dbReference>
<evidence type="ECO:0000313" key="4">
    <source>
        <dbReference type="Proteomes" id="UP001139333"/>
    </source>
</evidence>
<dbReference type="AlphaFoldDB" id="A0A9X2CLP0"/>
<feature type="domain" description="Peptidase S9 prolyl oligopeptidase catalytic" evidence="2">
    <location>
        <begin position="418"/>
        <end position="632"/>
    </location>
</feature>
<dbReference type="InterPro" id="IPR011042">
    <property type="entry name" value="6-blade_b-propeller_TolB-like"/>
</dbReference>
<dbReference type="GO" id="GO:0006508">
    <property type="term" value="P:proteolysis"/>
    <property type="evidence" value="ECO:0007669"/>
    <property type="project" value="InterPro"/>
</dbReference>
<dbReference type="Proteomes" id="UP001139333">
    <property type="component" value="Unassembled WGS sequence"/>
</dbReference>
<protein>
    <submittedName>
        <fullName evidence="3">S9 family peptidase</fullName>
    </submittedName>
</protein>
<sequence length="656" mass="73699">MPTPIKINEPLNQAPLIEMEKFFDVDKVSSVQSSFDGKWLAFRKEYLGVNNIYLLKAGAPIEQAVAVTTFADPVLSFIWSNNDNRLFFSQDKGGNEQYQIFQLSLFNQANELQPQVVQLTHNPNVKYRLKGQASANPELLNIKANHDEPSRSDFYNLNLKTGELQLVHKNTQAFTDAIFNENGQLVLGVSAPLDNTESLFAYIDGQWELMQQSEPNSTIDILNYNSKKQLAYISSNAQGRDKTALLALSLRDKTITEVHADPEDEANIYNVKFNQQGEPIAVSYYGGRLRTYPLSAEFAKPWQQIQSIFGEEVEVHIKETNQQSGLWHLTVASDVESTRHYQFNTQTGEAKLLLKIAPKISADRLSKRHVAHYQARDGVIIQAYLTLPKQQQSNLPTIILPHGGPWARDYWTLDSGYFNSVAQFLANRGYAVLQPNFRASTGFGKQFIKLANKNWGTGSMQHDLTDGVEYLIRQGIADPKRLGIMGGSYGGYAALAGATFTPDLYKAVISYVGPSSLISLMESFPPYWRPYMGDWIDGVGDIEIPEQRSDIEARSPINYVDRIKAPVLLVQGANDPRVPQQESDNMAKKMHSQSLPVEYILAKDEGHGFVKRDNKLAYIVAMERFFAKHLGGRQSTNVDEKIVAHLKSLQVDINNL</sequence>
<dbReference type="Pfam" id="PF00326">
    <property type="entry name" value="Peptidase_S9"/>
    <property type="match status" value="1"/>
</dbReference>
<dbReference type="Gene3D" id="2.120.10.30">
    <property type="entry name" value="TolB, C-terminal domain"/>
    <property type="match status" value="1"/>
</dbReference>
<dbReference type="PANTHER" id="PTHR42776:SF27">
    <property type="entry name" value="DIPEPTIDYL PEPTIDASE FAMILY MEMBER 6"/>
    <property type="match status" value="1"/>
</dbReference>
<dbReference type="Gene3D" id="3.40.50.1820">
    <property type="entry name" value="alpha/beta hydrolase"/>
    <property type="match status" value="1"/>
</dbReference>
<organism evidence="3 4">
    <name type="scientific">Shewanella gaetbuli</name>
    <dbReference type="NCBI Taxonomy" id="220752"/>
    <lineage>
        <taxon>Bacteria</taxon>
        <taxon>Pseudomonadati</taxon>
        <taxon>Pseudomonadota</taxon>
        <taxon>Gammaproteobacteria</taxon>
        <taxon>Alteromonadales</taxon>
        <taxon>Shewanellaceae</taxon>
        <taxon>Shewanella</taxon>
    </lineage>
</organism>
<proteinExistence type="predicted"/>
<dbReference type="SUPFAM" id="SSF69322">
    <property type="entry name" value="Tricorn protease domain 2"/>
    <property type="match status" value="1"/>
</dbReference>
<comment type="caution">
    <text evidence="3">The sequence shown here is derived from an EMBL/GenBank/DDBJ whole genome shotgun (WGS) entry which is preliminary data.</text>
</comment>
<dbReference type="InterPro" id="IPR001375">
    <property type="entry name" value="Peptidase_S9_cat"/>
</dbReference>